<evidence type="ECO:0000256" key="2">
    <source>
        <dbReference type="SAM" id="SignalP"/>
    </source>
</evidence>
<evidence type="ECO:0000313" key="3">
    <source>
        <dbReference type="EMBL" id="GFN93614.1"/>
    </source>
</evidence>
<feature type="signal peptide" evidence="2">
    <location>
        <begin position="1"/>
        <end position="16"/>
    </location>
</feature>
<protein>
    <recommendedName>
        <fullName evidence="5">Secreted protein</fullName>
    </recommendedName>
</protein>
<dbReference type="Proteomes" id="UP000735302">
    <property type="component" value="Unassembled WGS sequence"/>
</dbReference>
<gene>
    <name evidence="3" type="ORF">PoB_002012000</name>
</gene>
<feature type="compositionally biased region" description="Basic and acidic residues" evidence="1">
    <location>
        <begin position="69"/>
        <end position="79"/>
    </location>
</feature>
<feature type="region of interest" description="Disordered" evidence="1">
    <location>
        <begin position="18"/>
        <end position="91"/>
    </location>
</feature>
<dbReference type="AlphaFoldDB" id="A0AAV3ZEN1"/>
<reference evidence="3 4" key="1">
    <citation type="journal article" date="2021" name="Elife">
        <title>Chloroplast acquisition without the gene transfer in kleptoplastic sea slugs, Plakobranchus ocellatus.</title>
        <authorList>
            <person name="Maeda T."/>
            <person name="Takahashi S."/>
            <person name="Yoshida T."/>
            <person name="Shimamura S."/>
            <person name="Takaki Y."/>
            <person name="Nagai Y."/>
            <person name="Toyoda A."/>
            <person name="Suzuki Y."/>
            <person name="Arimoto A."/>
            <person name="Ishii H."/>
            <person name="Satoh N."/>
            <person name="Nishiyama T."/>
            <person name="Hasebe M."/>
            <person name="Maruyama T."/>
            <person name="Minagawa J."/>
            <person name="Obokata J."/>
            <person name="Shigenobu S."/>
        </authorList>
    </citation>
    <scope>NUCLEOTIDE SEQUENCE [LARGE SCALE GENOMIC DNA]</scope>
</reference>
<comment type="caution">
    <text evidence="3">The sequence shown here is derived from an EMBL/GenBank/DDBJ whole genome shotgun (WGS) entry which is preliminary data.</text>
</comment>
<feature type="compositionally biased region" description="Basic residues" evidence="1">
    <location>
        <begin position="18"/>
        <end position="27"/>
    </location>
</feature>
<proteinExistence type="predicted"/>
<feature type="compositionally biased region" description="Polar residues" evidence="1">
    <location>
        <begin position="54"/>
        <end position="68"/>
    </location>
</feature>
<feature type="chain" id="PRO_5043618481" description="Secreted protein" evidence="2">
    <location>
        <begin position="17"/>
        <end position="91"/>
    </location>
</feature>
<dbReference type="EMBL" id="BLXT01002362">
    <property type="protein sequence ID" value="GFN93614.1"/>
    <property type="molecule type" value="Genomic_DNA"/>
</dbReference>
<evidence type="ECO:0000256" key="1">
    <source>
        <dbReference type="SAM" id="MobiDB-lite"/>
    </source>
</evidence>
<sequence length="91" mass="9896">MLVCVLLMAPFTIAKSRGNSKMHRKTTRFIYRQNDRGCPGTSENPEPARYPRQGGNSCSDGRSGNAISKSDRPGLDMSKRSTGRSTGAGNF</sequence>
<accession>A0AAV3ZEN1</accession>
<keyword evidence="2" id="KW-0732">Signal</keyword>
<evidence type="ECO:0008006" key="5">
    <source>
        <dbReference type="Google" id="ProtNLM"/>
    </source>
</evidence>
<name>A0AAV3ZEN1_9GAST</name>
<organism evidence="3 4">
    <name type="scientific">Plakobranchus ocellatus</name>
    <dbReference type="NCBI Taxonomy" id="259542"/>
    <lineage>
        <taxon>Eukaryota</taxon>
        <taxon>Metazoa</taxon>
        <taxon>Spiralia</taxon>
        <taxon>Lophotrochozoa</taxon>
        <taxon>Mollusca</taxon>
        <taxon>Gastropoda</taxon>
        <taxon>Heterobranchia</taxon>
        <taxon>Euthyneura</taxon>
        <taxon>Panpulmonata</taxon>
        <taxon>Sacoglossa</taxon>
        <taxon>Placobranchoidea</taxon>
        <taxon>Plakobranchidae</taxon>
        <taxon>Plakobranchus</taxon>
    </lineage>
</organism>
<keyword evidence="4" id="KW-1185">Reference proteome</keyword>
<evidence type="ECO:0000313" key="4">
    <source>
        <dbReference type="Proteomes" id="UP000735302"/>
    </source>
</evidence>